<accession>A0A5C2SAF4</accession>
<feature type="compositionally biased region" description="Basic and acidic residues" evidence="1">
    <location>
        <begin position="190"/>
        <end position="201"/>
    </location>
</feature>
<reference evidence="2" key="1">
    <citation type="journal article" date="2018" name="Genome Biol. Evol.">
        <title>Genomics and development of Lentinus tigrinus, a white-rot wood-decaying mushroom with dimorphic fruiting bodies.</title>
        <authorList>
            <person name="Wu B."/>
            <person name="Xu Z."/>
            <person name="Knudson A."/>
            <person name="Carlson A."/>
            <person name="Chen N."/>
            <person name="Kovaka S."/>
            <person name="LaButti K."/>
            <person name="Lipzen A."/>
            <person name="Pennachio C."/>
            <person name="Riley R."/>
            <person name="Schakwitz W."/>
            <person name="Umezawa K."/>
            <person name="Ohm R.A."/>
            <person name="Grigoriev I.V."/>
            <person name="Nagy L.G."/>
            <person name="Gibbons J."/>
            <person name="Hibbett D."/>
        </authorList>
    </citation>
    <scope>NUCLEOTIDE SEQUENCE [LARGE SCALE GENOMIC DNA]</scope>
    <source>
        <strain evidence="2">ALCF2SS1-6</strain>
    </source>
</reference>
<name>A0A5C2SAF4_9APHY</name>
<dbReference type="GO" id="GO:0070192">
    <property type="term" value="P:chromosome organization involved in meiotic cell cycle"/>
    <property type="evidence" value="ECO:0007669"/>
    <property type="project" value="TreeGrafter"/>
</dbReference>
<feature type="region of interest" description="Disordered" evidence="1">
    <location>
        <begin position="630"/>
        <end position="697"/>
    </location>
</feature>
<dbReference type="Proteomes" id="UP000313359">
    <property type="component" value="Unassembled WGS sequence"/>
</dbReference>
<dbReference type="EMBL" id="ML122267">
    <property type="protein sequence ID" value="RPD60129.1"/>
    <property type="molecule type" value="Genomic_DNA"/>
</dbReference>
<feature type="region of interest" description="Disordered" evidence="1">
    <location>
        <begin position="709"/>
        <end position="760"/>
    </location>
</feature>
<dbReference type="GO" id="GO:0006302">
    <property type="term" value="P:double-strand break repair"/>
    <property type="evidence" value="ECO:0007669"/>
    <property type="project" value="TreeGrafter"/>
</dbReference>
<keyword evidence="3" id="KW-1185">Reference proteome</keyword>
<dbReference type="STRING" id="1328759.A0A5C2SAF4"/>
<dbReference type="PANTHER" id="PTHR18867:SF12">
    <property type="entry name" value="DNA REPAIR PROTEIN RAD50"/>
    <property type="match status" value="1"/>
</dbReference>
<feature type="region of interest" description="Disordered" evidence="1">
    <location>
        <begin position="582"/>
        <end position="610"/>
    </location>
</feature>
<dbReference type="PANTHER" id="PTHR18867">
    <property type="entry name" value="RAD50"/>
    <property type="match status" value="1"/>
</dbReference>
<dbReference type="GO" id="GO:0007004">
    <property type="term" value="P:telomere maintenance via telomerase"/>
    <property type="evidence" value="ECO:0007669"/>
    <property type="project" value="TreeGrafter"/>
</dbReference>
<evidence type="ECO:0000313" key="3">
    <source>
        <dbReference type="Proteomes" id="UP000313359"/>
    </source>
</evidence>
<feature type="region of interest" description="Disordered" evidence="1">
    <location>
        <begin position="543"/>
        <end position="562"/>
    </location>
</feature>
<protein>
    <submittedName>
        <fullName evidence="2">Uncharacterized protein</fullName>
    </submittedName>
</protein>
<feature type="compositionally biased region" description="Low complexity" evidence="1">
    <location>
        <begin position="224"/>
        <end position="236"/>
    </location>
</feature>
<feature type="compositionally biased region" description="Polar residues" evidence="1">
    <location>
        <begin position="256"/>
        <end position="265"/>
    </location>
</feature>
<gene>
    <name evidence="2" type="ORF">L227DRAFT_107788</name>
</gene>
<feature type="compositionally biased region" description="Basic and acidic residues" evidence="1">
    <location>
        <begin position="391"/>
        <end position="417"/>
    </location>
</feature>
<proteinExistence type="predicted"/>
<feature type="compositionally biased region" description="Basic and acidic residues" evidence="1">
    <location>
        <begin position="744"/>
        <end position="755"/>
    </location>
</feature>
<dbReference type="GO" id="GO:0000794">
    <property type="term" value="C:condensed nuclear chromosome"/>
    <property type="evidence" value="ECO:0007669"/>
    <property type="project" value="TreeGrafter"/>
</dbReference>
<sequence>MAATETYGRNRQSIADLEQELYDIFQDHPLCSHNESNEPVIPGDALVDVLRTFSRNHDAVDLMTRDEEEQLTSLLASNPGIQVTPQVLIQFIAMQTTMSPRHSPEGSPPPSSAAEADYDERGRSEDRDYDGMNSRSSSMDSTATYYRSSSRGPQTPRDSVFDSGRRQRTTPLNTRAAPSSWSRRPPPSRRKSDAGHSRALSDSESVSSSSPSAYARTPGRSRAPSNPTSPTFSSPPLAKSISSPPFGATPSRPHSRAQSQPQSYFASFGGSADSYYGSSPERDLDHRQTGLMSPPPSDTSFEEEQSFHEQINSMPMPRKDEDSDSDSDIDEALLGLVMDRSAASSTVSMDMEQRLDALQRMNTDLGRKLLEAERTLQNRLAEHELELEEMQSRLEEARSELSATKREEKELRSKERQNSTQIAALESEIAKLQKSLDTARASYQSLQKQYQEQCSESERYRNTLRRRDQEIKDMQEAANLHSLEAQKWLREQATYEERIAILEGELNIAQQAQAQLDEQKQENMMLKETIDRMRFDMDELRNSANSLDKGGTGSGTASAHGSVSKSLGAELLSKMNGKWDMDDEEVEEEQSSVEIEVTPDEEDTESEDYVQTIITRTKRVASRAKRLETLKIDELKEYSDTGTQHEPDEFTSSSGTQTDPSPKILTASFSVQTEEPPVSVISVQTDPEPEPDPIPAPPVVITVEREIQTDEVQPEASSSGQTTEDDDDALASSSSTLLPPTPKAAHEHLHPHGHDLPPAYDKVTGEDLALRVANETIKTWHPGLTLPIAPLVGGISEEAVEDWKTLKEELGVECAAIDKLVEESTRAGPAVPRSPRDGSKRRKSGRFYNIYNTYVYGDPDGGSLVNGQLLICVGASALVAFLMGQAMAPQYAVPGGATYYDRAAWSSFNSMQAAGEGFSGDGTAAVWSFLGRLGGGAARTLRGWPT</sequence>
<dbReference type="AlphaFoldDB" id="A0A5C2SAF4"/>
<evidence type="ECO:0000256" key="1">
    <source>
        <dbReference type="SAM" id="MobiDB-lite"/>
    </source>
</evidence>
<dbReference type="GO" id="GO:0000722">
    <property type="term" value="P:telomere maintenance via recombination"/>
    <property type="evidence" value="ECO:0007669"/>
    <property type="project" value="TreeGrafter"/>
</dbReference>
<organism evidence="2 3">
    <name type="scientific">Lentinus tigrinus ALCF2SS1-6</name>
    <dbReference type="NCBI Taxonomy" id="1328759"/>
    <lineage>
        <taxon>Eukaryota</taxon>
        <taxon>Fungi</taxon>
        <taxon>Dikarya</taxon>
        <taxon>Basidiomycota</taxon>
        <taxon>Agaricomycotina</taxon>
        <taxon>Agaricomycetes</taxon>
        <taxon>Polyporales</taxon>
        <taxon>Polyporaceae</taxon>
        <taxon>Lentinus</taxon>
    </lineage>
</organism>
<feature type="compositionally biased region" description="Polar residues" evidence="1">
    <location>
        <begin position="133"/>
        <end position="157"/>
    </location>
</feature>
<feature type="compositionally biased region" description="Basic and acidic residues" evidence="1">
    <location>
        <begin position="630"/>
        <end position="648"/>
    </location>
</feature>
<feature type="compositionally biased region" description="Acidic residues" evidence="1">
    <location>
        <begin position="582"/>
        <end position="608"/>
    </location>
</feature>
<feature type="region of interest" description="Disordered" evidence="1">
    <location>
        <begin position="98"/>
        <end position="327"/>
    </location>
</feature>
<feature type="region of interest" description="Disordered" evidence="1">
    <location>
        <begin position="391"/>
        <end position="419"/>
    </location>
</feature>
<dbReference type="GO" id="GO:0030870">
    <property type="term" value="C:Mre11 complex"/>
    <property type="evidence" value="ECO:0007669"/>
    <property type="project" value="TreeGrafter"/>
</dbReference>
<evidence type="ECO:0000313" key="2">
    <source>
        <dbReference type="EMBL" id="RPD60129.1"/>
    </source>
</evidence>
<feature type="compositionally biased region" description="Polar residues" evidence="1">
    <location>
        <begin position="649"/>
        <end position="660"/>
    </location>
</feature>
<dbReference type="GO" id="GO:0003691">
    <property type="term" value="F:double-stranded telomeric DNA binding"/>
    <property type="evidence" value="ECO:0007669"/>
    <property type="project" value="TreeGrafter"/>
</dbReference>
<dbReference type="OrthoDB" id="432685at2759"/>
<feature type="compositionally biased region" description="Low complexity" evidence="1">
    <location>
        <begin position="202"/>
        <end position="212"/>
    </location>
</feature>
<dbReference type="GO" id="GO:0051880">
    <property type="term" value="F:G-quadruplex DNA binding"/>
    <property type="evidence" value="ECO:0007669"/>
    <property type="project" value="TreeGrafter"/>
</dbReference>
<feature type="compositionally biased region" description="Basic and acidic residues" evidence="1">
    <location>
        <begin position="119"/>
        <end position="130"/>
    </location>
</feature>
<dbReference type="GO" id="GO:0043047">
    <property type="term" value="F:single-stranded telomeric DNA binding"/>
    <property type="evidence" value="ECO:0007669"/>
    <property type="project" value="TreeGrafter"/>
</dbReference>